<keyword evidence="3" id="KW-0808">Transferase</keyword>
<reference evidence="7" key="1">
    <citation type="submission" date="2025-08" db="UniProtKB">
        <authorList>
            <consortium name="RefSeq"/>
        </authorList>
    </citation>
    <scope>IDENTIFICATION</scope>
    <source>
        <tissue evidence="7">Whole body</tissue>
    </source>
</reference>
<feature type="domain" description="tRNA/rRNA methyltransferase SpoU type" evidence="4">
    <location>
        <begin position="195"/>
        <end position="393"/>
    </location>
</feature>
<dbReference type="Proteomes" id="UP000694924">
    <property type="component" value="Unplaced"/>
</dbReference>
<accession>A0ABM1J0V5</accession>
<evidence type="ECO:0000259" key="4">
    <source>
        <dbReference type="Pfam" id="PF00588"/>
    </source>
</evidence>
<comment type="similarity">
    <text evidence="1">Belongs to the class IV-like SAM-binding methyltransferase superfamily. RNA methyltransferase TrmH family.</text>
</comment>
<gene>
    <name evidence="7" type="primary">LOC107071535</name>
</gene>
<name>A0ABM1J0V5_POLDO</name>
<proteinExistence type="inferred from homology"/>
<keyword evidence="6" id="KW-1185">Reference proteome</keyword>
<dbReference type="SUPFAM" id="SSF75217">
    <property type="entry name" value="alpha/beta knot"/>
    <property type="match status" value="1"/>
</dbReference>
<dbReference type="InterPro" id="IPR029026">
    <property type="entry name" value="tRNA_m1G_MTases_N"/>
</dbReference>
<dbReference type="GO" id="GO:0032259">
    <property type="term" value="P:methylation"/>
    <property type="evidence" value="ECO:0007669"/>
    <property type="project" value="UniProtKB-KW"/>
</dbReference>
<dbReference type="GO" id="GO:0008168">
    <property type="term" value="F:methyltransferase activity"/>
    <property type="evidence" value="ECO:0007669"/>
    <property type="project" value="UniProtKB-KW"/>
</dbReference>
<sequence length="406" mass="46039">MSHTKVLEPFTTNLTMKCNYGRWAHRKPIAIVNEIEKEKNNERTRNIKLQNTFSQNKNNLSNAIINKTIKSNDNKTNVNELSKRVTSLKENDHIIISLMMSVKSRKMRERSNLMCMEGNRLIKDAIEAGHKPETIIFSRLSDIEDLPLHNEVKLYKIPYKAIQLWSNLTTSPGILGIFPIPKVENTEPSPNALPLTIICDNIRDPGNLGSVVRVAAGVGCEKMILLKGCADLWDTKVLRSAAGAHFRVPIYTSVTDDLSSFICDGMNVFVTDNNSINNELLFDDFNSQTKYSVSKIYESSNFKNIDFPESIENLEYSKLKKLIRNSQSRLPIIPYYAVDYCTNEIVIVVSGETEGLSLETVKLLWEKRAVRLNVPLLNNVESLNISTALGIIAFEIQRQIVFKQKE</sequence>
<dbReference type="InterPro" id="IPR029028">
    <property type="entry name" value="Alpha/beta_knot_MTases"/>
</dbReference>
<evidence type="ECO:0000259" key="5">
    <source>
        <dbReference type="Pfam" id="PF22435"/>
    </source>
</evidence>
<dbReference type="Gene3D" id="3.40.1280.10">
    <property type="match status" value="1"/>
</dbReference>
<evidence type="ECO:0000256" key="3">
    <source>
        <dbReference type="ARBA" id="ARBA00022679"/>
    </source>
</evidence>
<dbReference type="Gene3D" id="3.30.1330.30">
    <property type="match status" value="1"/>
</dbReference>
<dbReference type="PANTHER" id="PTHR43191">
    <property type="entry name" value="RRNA METHYLTRANSFERASE 3"/>
    <property type="match status" value="1"/>
</dbReference>
<protein>
    <submittedName>
        <fullName evidence="7">rRNA methyltransferase 3, mitochondrial</fullName>
    </submittedName>
</protein>
<feature type="domain" description="MRM3-like substrate binding" evidence="5">
    <location>
        <begin position="101"/>
        <end position="176"/>
    </location>
</feature>
<dbReference type="SUPFAM" id="SSF55315">
    <property type="entry name" value="L30e-like"/>
    <property type="match status" value="1"/>
</dbReference>
<dbReference type="RefSeq" id="XP_015186092.1">
    <property type="nucleotide sequence ID" value="XM_015330606.1"/>
</dbReference>
<dbReference type="InterPro" id="IPR051259">
    <property type="entry name" value="rRNA_Methyltransferase"/>
</dbReference>
<keyword evidence="2 7" id="KW-0489">Methyltransferase</keyword>
<dbReference type="Pfam" id="PF22435">
    <property type="entry name" value="MRM3-like_sub_bind"/>
    <property type="match status" value="1"/>
</dbReference>
<dbReference type="Pfam" id="PF00588">
    <property type="entry name" value="SpoU_methylase"/>
    <property type="match status" value="1"/>
</dbReference>
<dbReference type="InterPro" id="IPR029064">
    <property type="entry name" value="Ribosomal_eL30-like_sf"/>
</dbReference>
<dbReference type="PANTHER" id="PTHR43191:SF2">
    <property type="entry name" value="RRNA METHYLTRANSFERASE 3, MITOCHONDRIAL"/>
    <property type="match status" value="1"/>
</dbReference>
<dbReference type="InterPro" id="IPR001537">
    <property type="entry name" value="SpoU_MeTrfase"/>
</dbReference>
<evidence type="ECO:0000313" key="6">
    <source>
        <dbReference type="Proteomes" id="UP000694924"/>
    </source>
</evidence>
<dbReference type="GeneID" id="107071535"/>
<evidence type="ECO:0000256" key="1">
    <source>
        <dbReference type="ARBA" id="ARBA00007228"/>
    </source>
</evidence>
<evidence type="ECO:0000256" key="2">
    <source>
        <dbReference type="ARBA" id="ARBA00022603"/>
    </source>
</evidence>
<evidence type="ECO:0000313" key="7">
    <source>
        <dbReference type="RefSeq" id="XP_015186092.1"/>
    </source>
</evidence>
<dbReference type="InterPro" id="IPR053888">
    <property type="entry name" value="MRM3-like_sub_bind"/>
</dbReference>
<dbReference type="CDD" id="cd18106">
    <property type="entry name" value="SpoU-like_RNMTL1"/>
    <property type="match status" value="1"/>
</dbReference>
<organism evidence="6 7">
    <name type="scientific">Polistes dominula</name>
    <name type="common">European paper wasp</name>
    <name type="synonym">Vespa dominula</name>
    <dbReference type="NCBI Taxonomy" id="743375"/>
    <lineage>
        <taxon>Eukaryota</taxon>
        <taxon>Metazoa</taxon>
        <taxon>Ecdysozoa</taxon>
        <taxon>Arthropoda</taxon>
        <taxon>Hexapoda</taxon>
        <taxon>Insecta</taxon>
        <taxon>Pterygota</taxon>
        <taxon>Neoptera</taxon>
        <taxon>Endopterygota</taxon>
        <taxon>Hymenoptera</taxon>
        <taxon>Apocrita</taxon>
        <taxon>Aculeata</taxon>
        <taxon>Vespoidea</taxon>
        <taxon>Vespidae</taxon>
        <taxon>Polistinae</taxon>
        <taxon>Polistini</taxon>
        <taxon>Polistes</taxon>
    </lineage>
</organism>